<dbReference type="Proteomes" id="UP000054279">
    <property type="component" value="Unassembled WGS sequence"/>
</dbReference>
<evidence type="ECO:0000313" key="3">
    <source>
        <dbReference type="Proteomes" id="UP000054279"/>
    </source>
</evidence>
<evidence type="ECO:0000313" key="2">
    <source>
        <dbReference type="EMBL" id="KIJ46715.1"/>
    </source>
</evidence>
<keyword evidence="3" id="KW-1185">Reference proteome</keyword>
<sequence length="100" mass="11040">MVDILGDMYSSSMLIKDAKHLESQSVPVHTPPPPHPLSSVISIIGSVLPNTMHHSHLSIIVLAATNLNSTPIVESRELHMGSLGQVIVLADRRKRLHRRR</sequence>
<reference evidence="1 3" key="1">
    <citation type="submission" date="2014-06" db="EMBL/GenBank/DDBJ databases">
        <title>Evolutionary Origins and Diversification of the Mycorrhizal Mutualists.</title>
        <authorList>
            <consortium name="DOE Joint Genome Institute"/>
            <consortium name="Mycorrhizal Genomics Consortium"/>
            <person name="Kohler A."/>
            <person name="Kuo A."/>
            <person name="Nagy L.G."/>
            <person name="Floudas D."/>
            <person name="Copeland A."/>
            <person name="Barry K.W."/>
            <person name="Cichocki N."/>
            <person name="Veneault-Fourrey C."/>
            <person name="LaButti K."/>
            <person name="Lindquist E.A."/>
            <person name="Lipzen A."/>
            <person name="Lundell T."/>
            <person name="Morin E."/>
            <person name="Murat C."/>
            <person name="Riley R."/>
            <person name="Ohm R."/>
            <person name="Sun H."/>
            <person name="Tunlid A."/>
            <person name="Henrissat B."/>
            <person name="Grigoriev I.V."/>
            <person name="Hibbett D.S."/>
            <person name="Martin F."/>
        </authorList>
    </citation>
    <scope>NUCLEOTIDE SEQUENCE [LARGE SCALE GENOMIC DNA]</scope>
    <source>
        <strain evidence="1 3">SS14</strain>
    </source>
</reference>
<dbReference type="HOGENOM" id="CLU_2307847_0_0_1"/>
<proteinExistence type="predicted"/>
<evidence type="ECO:0000313" key="1">
    <source>
        <dbReference type="EMBL" id="KIJ23995.1"/>
    </source>
</evidence>
<name>A0A0C9UFN4_SPHS4</name>
<gene>
    <name evidence="2" type="ORF">M422DRAFT_29200</name>
    <name evidence="1" type="ORF">M422DRAFT_39329</name>
</gene>
<dbReference type="EMBL" id="KN837106">
    <property type="protein sequence ID" value="KIJ46715.1"/>
    <property type="molecule type" value="Genomic_DNA"/>
</dbReference>
<accession>A0A0C9UFN4</accession>
<dbReference type="AlphaFoldDB" id="A0A0C9UFN4"/>
<organism evidence="1 3">
    <name type="scientific">Sphaerobolus stellatus (strain SS14)</name>
    <dbReference type="NCBI Taxonomy" id="990650"/>
    <lineage>
        <taxon>Eukaryota</taxon>
        <taxon>Fungi</taxon>
        <taxon>Dikarya</taxon>
        <taxon>Basidiomycota</taxon>
        <taxon>Agaricomycotina</taxon>
        <taxon>Agaricomycetes</taxon>
        <taxon>Phallomycetidae</taxon>
        <taxon>Geastrales</taxon>
        <taxon>Sphaerobolaceae</taxon>
        <taxon>Sphaerobolus</taxon>
    </lineage>
</organism>
<dbReference type="EMBL" id="KN837548">
    <property type="protein sequence ID" value="KIJ23995.1"/>
    <property type="molecule type" value="Genomic_DNA"/>
</dbReference>
<protein>
    <submittedName>
        <fullName evidence="2">Unplaced genomic scaffold SPHSTscaffold_31, whole genome shotgun sequence</fullName>
    </submittedName>
</protein>